<proteinExistence type="predicted"/>
<dbReference type="RefSeq" id="WP_164546144.1">
    <property type="nucleotide sequence ID" value="NZ_QRAL01000026.1"/>
</dbReference>
<evidence type="ECO:0000313" key="2">
    <source>
        <dbReference type="EMBL" id="RSU54838.1"/>
    </source>
</evidence>
<evidence type="ECO:0000313" key="3">
    <source>
        <dbReference type="Proteomes" id="UP000287401"/>
    </source>
</evidence>
<dbReference type="Proteomes" id="UP000287401">
    <property type="component" value="Unassembled WGS sequence"/>
</dbReference>
<reference evidence="2 3" key="1">
    <citation type="submission" date="2018-07" db="EMBL/GenBank/DDBJ databases">
        <title>Genomic and Epidemiologic Investigation of an Indolent Hospital Outbreak.</title>
        <authorList>
            <person name="Johnson R.C."/>
            <person name="Deming C."/>
            <person name="Conlan S."/>
            <person name="Zellmer C.J."/>
            <person name="Michelin A.V."/>
            <person name="Lee-Lin S."/>
            <person name="Thomas P.J."/>
            <person name="Park M."/>
            <person name="Weingarten R.A."/>
            <person name="Less J."/>
            <person name="Dekker J.P."/>
            <person name="Frank K.M."/>
            <person name="Musser K.A."/>
            <person name="Mcquiston J.R."/>
            <person name="Henderson D.K."/>
            <person name="Lau A.F."/>
            <person name="Palmore T.N."/>
            <person name="Segre J.A."/>
        </authorList>
    </citation>
    <scope>NUCLEOTIDE SEQUENCE [LARGE SCALE GENOMIC DNA]</scope>
    <source>
        <strain evidence="2 3">SK-NIH.Env6_1116</strain>
    </source>
</reference>
<comment type="caution">
    <text evidence="2">The sequence shown here is derived from an EMBL/GenBank/DDBJ whole genome shotgun (WGS) entry which is preliminary data.</text>
</comment>
<accession>A0A430BQ27</accession>
<sequence length="134" mass="14564">MEPHMPPPAHQDQQKMGVQQAKKCPRHVRHQARLPMELPVAASIQTLPGPEGRTMDLFRLYPAGAANAAGIPLSAAEMSFVAEQLVLRQTGWPSERLIRLDVTLGPFAGSFVYATDNGAPFALITATPRVIKTL</sequence>
<dbReference type="AlphaFoldDB" id="A0A430BQ27"/>
<gene>
    <name evidence="2" type="ORF">DAH51_19370</name>
</gene>
<organism evidence="2 3">
    <name type="scientific">Sphingobium yanoikuyae</name>
    <name type="common">Sphingomonas yanoikuyae</name>
    <dbReference type="NCBI Taxonomy" id="13690"/>
    <lineage>
        <taxon>Bacteria</taxon>
        <taxon>Pseudomonadati</taxon>
        <taxon>Pseudomonadota</taxon>
        <taxon>Alphaproteobacteria</taxon>
        <taxon>Sphingomonadales</taxon>
        <taxon>Sphingomonadaceae</taxon>
        <taxon>Sphingobium</taxon>
    </lineage>
</organism>
<feature type="region of interest" description="Disordered" evidence="1">
    <location>
        <begin position="1"/>
        <end position="20"/>
    </location>
</feature>
<protein>
    <submittedName>
        <fullName evidence="2">Uncharacterized protein</fullName>
    </submittedName>
</protein>
<dbReference type="EMBL" id="QRAL01000026">
    <property type="protein sequence ID" value="RSU54838.1"/>
    <property type="molecule type" value="Genomic_DNA"/>
</dbReference>
<evidence type="ECO:0000256" key="1">
    <source>
        <dbReference type="SAM" id="MobiDB-lite"/>
    </source>
</evidence>
<name>A0A430BQ27_SPHYA</name>